<dbReference type="Proteomes" id="UP000060602">
    <property type="component" value="Chromosome"/>
</dbReference>
<evidence type="ECO:0000256" key="1">
    <source>
        <dbReference type="SAM" id="MobiDB-lite"/>
    </source>
</evidence>
<proteinExistence type="predicted"/>
<evidence type="ECO:0000313" key="3">
    <source>
        <dbReference type="Proteomes" id="UP000060602"/>
    </source>
</evidence>
<feature type="compositionally biased region" description="Polar residues" evidence="1">
    <location>
        <begin position="1"/>
        <end position="10"/>
    </location>
</feature>
<organism evidence="2 3">
    <name type="scientific">Alcaligenes xylosoxydans xylosoxydans</name>
    <name type="common">Achromobacter xylosoxidans</name>
    <dbReference type="NCBI Taxonomy" id="85698"/>
    <lineage>
        <taxon>Bacteria</taxon>
        <taxon>Pseudomonadati</taxon>
        <taxon>Pseudomonadota</taxon>
        <taxon>Betaproteobacteria</taxon>
        <taxon>Burkholderiales</taxon>
        <taxon>Alcaligenaceae</taxon>
        <taxon>Achromobacter</taxon>
    </lineage>
</organism>
<dbReference type="RefSeq" id="WP_006392832.1">
    <property type="nucleotide sequence ID" value="NZ_CP014060.2"/>
</dbReference>
<gene>
    <name evidence="2" type="ORF">AL504_15280</name>
</gene>
<accession>A0A0X8NZR5</accession>
<dbReference type="AlphaFoldDB" id="A0A0X8NZR5"/>
<dbReference type="EMBL" id="CP014060">
    <property type="protein sequence ID" value="AMG37254.1"/>
    <property type="molecule type" value="Genomic_DNA"/>
</dbReference>
<protein>
    <submittedName>
        <fullName evidence="2">Uncharacterized protein</fullName>
    </submittedName>
</protein>
<sequence length="267" mass="29396">MVGPVNGSQPSLGGVGLESSSGVRGADLVGADQETAMLSVQGERGRLLDKQIETQIQELRALNRRLELLNTVQAGLKAVQAQFNAGAKYDKEWDDAHGGWSFRQADSINRAAAEAGINLGFSSDSNTWRLFGHMGDMKEFARAYLPPEQAELLAQWRDKGDLRGHFLAVDLVKKMAGGEGFMTPDYPGQTLNRCPGGIRYDSEYGELRKAVTRVQGAIDEASNLQQDQMLRLQALMNRRNESADMLTNYVKKMQDSKMAISEKIRGT</sequence>
<evidence type="ECO:0000313" key="2">
    <source>
        <dbReference type="EMBL" id="AMG37254.1"/>
    </source>
</evidence>
<feature type="region of interest" description="Disordered" evidence="1">
    <location>
        <begin position="1"/>
        <end position="21"/>
    </location>
</feature>
<name>A0A0X8NZR5_ALCXX</name>
<reference evidence="3" key="1">
    <citation type="submission" date="2015-12" db="EMBL/GenBank/DDBJ databases">
        <title>FDA dAtabase for Regulatory Grade micrObial Sequences (FDA-ARGOS): Supporting development and validation of Infectious Disease Dx tests.</title>
        <authorList>
            <person name="Case J."/>
            <person name="Tallon L."/>
            <person name="Sadzewicz L."/>
            <person name="Sengamalay N."/>
            <person name="Ott S."/>
            <person name="Godinez A."/>
            <person name="Nagaraj S."/>
            <person name="Nadendla S."/>
            <person name="Sichtig H."/>
        </authorList>
    </citation>
    <scope>NUCLEOTIDE SEQUENCE [LARGE SCALE GENOMIC DNA]</scope>
    <source>
        <strain evidence="3">FDAARGOS_147</strain>
    </source>
</reference>